<dbReference type="Proteomes" id="UP000008370">
    <property type="component" value="Unassembled WGS sequence"/>
</dbReference>
<dbReference type="InParanoid" id="K5VRI7"/>
<evidence type="ECO:0000256" key="1">
    <source>
        <dbReference type="SAM" id="MobiDB-lite"/>
    </source>
</evidence>
<name>K5VRI7_PHACS</name>
<evidence type="ECO:0000313" key="2">
    <source>
        <dbReference type="EMBL" id="EKM49199.1"/>
    </source>
</evidence>
<dbReference type="EMBL" id="JH930510">
    <property type="protein sequence ID" value="EKM49199.1"/>
    <property type="molecule type" value="Genomic_DNA"/>
</dbReference>
<accession>K5VRI7</accession>
<dbReference type="RefSeq" id="XP_007402245.1">
    <property type="nucleotide sequence ID" value="XM_007402183.1"/>
</dbReference>
<dbReference type="AlphaFoldDB" id="K5VRI7"/>
<dbReference type="GeneID" id="18919192"/>
<reference evidence="2 3" key="1">
    <citation type="journal article" date="2012" name="BMC Genomics">
        <title>Comparative genomics of the white-rot fungi, Phanerochaete carnosa and P. chrysosporium, to elucidate the genetic basis of the distinct wood types they colonize.</title>
        <authorList>
            <person name="Suzuki H."/>
            <person name="MacDonald J."/>
            <person name="Syed K."/>
            <person name="Salamov A."/>
            <person name="Hori C."/>
            <person name="Aerts A."/>
            <person name="Henrissat B."/>
            <person name="Wiebenga A."/>
            <person name="vanKuyk P.A."/>
            <person name="Barry K."/>
            <person name="Lindquist E."/>
            <person name="LaButti K."/>
            <person name="Lapidus A."/>
            <person name="Lucas S."/>
            <person name="Coutinho P."/>
            <person name="Gong Y."/>
            <person name="Samejima M."/>
            <person name="Mahadevan R."/>
            <person name="Abou-Zaid M."/>
            <person name="de Vries R.P."/>
            <person name="Igarashi K."/>
            <person name="Yadav J.S."/>
            <person name="Grigoriev I.V."/>
            <person name="Master E.R."/>
        </authorList>
    </citation>
    <scope>NUCLEOTIDE SEQUENCE [LARGE SCALE GENOMIC DNA]</scope>
    <source>
        <strain evidence="2 3">HHB-10118-sp</strain>
    </source>
</reference>
<evidence type="ECO:0000313" key="3">
    <source>
        <dbReference type="Proteomes" id="UP000008370"/>
    </source>
</evidence>
<sequence>MSSQKPAVLLRHRRREHTLPAELLVYTVFGDVFHLDKISGQRKQPFFAWSLVCRSWREQTFRYRFWLFSLYVCPEGVESRETDLTIQNSMYLDLFGHAQEVVRSLMLYCGAHGQPTDIELNFPSFALLFPQLQALDIHRTLLTRGKRSELYYSIHPGSHKTRLRGQLGEEVASEQPVRTVRRPPPV</sequence>
<proteinExistence type="predicted"/>
<protein>
    <recommendedName>
        <fullName evidence="4">F-box domain-containing protein</fullName>
    </recommendedName>
</protein>
<evidence type="ECO:0008006" key="4">
    <source>
        <dbReference type="Google" id="ProtNLM"/>
    </source>
</evidence>
<gene>
    <name evidence="2" type="ORF">PHACADRAFT_265755</name>
</gene>
<organism evidence="2 3">
    <name type="scientific">Phanerochaete carnosa (strain HHB-10118-sp)</name>
    <name type="common">White-rot fungus</name>
    <name type="synonym">Peniophora carnosa</name>
    <dbReference type="NCBI Taxonomy" id="650164"/>
    <lineage>
        <taxon>Eukaryota</taxon>
        <taxon>Fungi</taxon>
        <taxon>Dikarya</taxon>
        <taxon>Basidiomycota</taxon>
        <taxon>Agaricomycotina</taxon>
        <taxon>Agaricomycetes</taxon>
        <taxon>Polyporales</taxon>
        <taxon>Phanerochaetaceae</taxon>
        <taxon>Phanerochaete</taxon>
    </lineage>
</organism>
<feature type="region of interest" description="Disordered" evidence="1">
    <location>
        <begin position="166"/>
        <end position="186"/>
    </location>
</feature>
<keyword evidence="3" id="KW-1185">Reference proteome</keyword>
<dbReference type="KEGG" id="pco:PHACADRAFT_265755"/>
<dbReference type="HOGENOM" id="CLU_1454896_0_0_1"/>